<organism evidence="2 3">
    <name type="scientific">Gottfriedia endophytica</name>
    <dbReference type="NCBI Taxonomy" id="2820819"/>
    <lineage>
        <taxon>Bacteria</taxon>
        <taxon>Bacillati</taxon>
        <taxon>Bacillota</taxon>
        <taxon>Bacilli</taxon>
        <taxon>Bacillales</taxon>
        <taxon>Bacillaceae</taxon>
        <taxon>Gottfriedia</taxon>
    </lineage>
</organism>
<proteinExistence type="predicted"/>
<keyword evidence="3" id="KW-1185">Reference proteome</keyword>
<comment type="caution">
    <text evidence="2">The sequence shown here is derived from an EMBL/GenBank/DDBJ whole genome shotgun (WGS) entry which is preliminary data.</text>
</comment>
<reference evidence="2" key="1">
    <citation type="submission" date="2021-04" db="EMBL/GenBank/DDBJ databases">
        <title>Genome seq and assembly of Bacillus sp.</title>
        <authorList>
            <person name="Chhetri G."/>
        </authorList>
    </citation>
    <scope>NUCLEOTIDE SEQUENCE</scope>
    <source>
        <strain evidence="2">RG28</strain>
    </source>
</reference>
<dbReference type="Proteomes" id="UP000682134">
    <property type="component" value="Unassembled WGS sequence"/>
</dbReference>
<evidence type="ECO:0000313" key="3">
    <source>
        <dbReference type="Proteomes" id="UP000682134"/>
    </source>
</evidence>
<name>A0A940NPC9_9BACI</name>
<dbReference type="Pfam" id="PF10020">
    <property type="entry name" value="DUF2262"/>
    <property type="match status" value="1"/>
</dbReference>
<dbReference type="AlphaFoldDB" id="A0A940NPC9"/>
<evidence type="ECO:0000259" key="1">
    <source>
        <dbReference type="Pfam" id="PF10020"/>
    </source>
</evidence>
<sequence length="341" mass="39739">MLNKLIDSISVRISGLKKFDIHLKDFFPLKEHDFKEYKGKYISKQDKFSFITLTENMKRINFNGEDSILQNRTFIDDSGTIIFLDDIVFGYHDEVVFEYSRTRNRSQTVYPEPMAYLDIYNKGKYPNGVFVFKSFQEFSMNGKVSLCLLVTKKFYSGLWLQRIERLYLVEGKGMVKYEEESFYPNKFNISYELSQNDSGYKMISHDSLGYFLYNPNSNQLSGSISCASNHSVTLLIETEGELNDRIFERSGAMIEKFVDLEKILKQQIAEEFLNTYNDSWNEGDDITSIDFAELIRLNTIFVIKDGEIEAYFDTGELFDGHAIIATFDEEMNLDSVDIINW</sequence>
<dbReference type="InterPro" id="IPR019260">
    <property type="entry name" value="DUF2262"/>
</dbReference>
<protein>
    <submittedName>
        <fullName evidence="2">DUF2262 domain-containing protein</fullName>
    </submittedName>
</protein>
<gene>
    <name evidence="2" type="ORF">J5Y03_11850</name>
</gene>
<dbReference type="RefSeq" id="WP_209405866.1">
    <property type="nucleotide sequence ID" value="NZ_JAGIYQ010000007.1"/>
</dbReference>
<accession>A0A940NPC9</accession>
<evidence type="ECO:0000313" key="2">
    <source>
        <dbReference type="EMBL" id="MBP0725864.1"/>
    </source>
</evidence>
<feature type="domain" description="DUF2262" evidence="1">
    <location>
        <begin position="205"/>
        <end position="338"/>
    </location>
</feature>
<dbReference type="EMBL" id="JAGIYQ010000007">
    <property type="protein sequence ID" value="MBP0725864.1"/>
    <property type="molecule type" value="Genomic_DNA"/>
</dbReference>